<proteinExistence type="inferred from homology"/>
<dbReference type="Proteomes" id="UP000019375">
    <property type="component" value="Unassembled WGS sequence"/>
</dbReference>
<dbReference type="AlphaFoldDB" id="A0A8J2X841"/>
<dbReference type="EMBL" id="HG316454">
    <property type="protein sequence ID" value="CDF87468.1"/>
    <property type="molecule type" value="Genomic_DNA"/>
</dbReference>
<sequence length="759" mass="87154">MPSIENPITEALNSRLLGACTFDSGVSSLDAALTLQSKIHYHLFGQNLNSALAQSLSDECASIWGNGKIALADEDVLLMNLLNKILYNCQGILLYHTERANDASIYFSKAKIIEIRDTDFSTFLDLENLYYRGLSSGAAFVYEEELFKITDKIPKDSQGLTLHYLSMIFNHMARDKQVAIRILSKFPPENPLTCLASLHLEEYDDDKYLSILKKLVDQSQFPPADGDNSVQLEQFHLFLHYYFKKSTKLSKEWSKYLIASMEKTFQSVPVAKSAFIYFGKTSLKSQWDKRESILNFVNFVKYSQRNYILNGKKYDDLISIIDSYAYILKIAQNNSSDIESVFNFRKTIDTLLELLHLMHQQNKFPLMLKSDAVDWLENSDHLVLPRTVSKGLTNAWEILYTFGKDSLQLLNDNSLISYLSNALCVATDPLKLCNLQFQYAYVLAQQRHIEPAVKILKTVLLEENPECYKAWHLLALCQSVSEDKRAAFKIVCSVLQAMQESLSEEGLCSLDRWQFVHLKMTQLRIVEDIFGTMDALEMLPELFELYSTLFPAETKLYDRIGDGYNDTKQYLLQLVWIFAASLYFQIPENYEDAKGAINEAARVSKEFKNLNCNIARGYLYLAEKQSKKAAKEFNIVLLGDRYNVNALVGLAKVIFPEEKNETYDYYKLRPPTPESLDSAKKADSVFVSEADKSANVARLKLSLESAVSNSVEAHYSPEVWWYLSILYEQYKDLGYKDTLLKCIRYKETEPVREFKYCDF</sequence>
<accession>A0A8J2X841</accession>
<dbReference type="SUPFAM" id="SSF48452">
    <property type="entry name" value="TPR-like"/>
    <property type="match status" value="1"/>
</dbReference>
<comment type="function">
    <text evidence="1">Involved in endocytosis.</text>
</comment>
<dbReference type="CDD" id="cd23270">
    <property type="entry name" value="YPP1"/>
    <property type="match status" value="1"/>
</dbReference>
<evidence type="ECO:0000256" key="1">
    <source>
        <dbReference type="ARBA" id="ARBA00002550"/>
    </source>
</evidence>
<gene>
    <name evidence="7" type="ORF">BN860_07052g</name>
</gene>
<protein>
    <recommendedName>
        <fullName evidence="6">Cargo-transport protein YPP1</fullName>
    </recommendedName>
</protein>
<evidence type="ECO:0000256" key="3">
    <source>
        <dbReference type="ARBA" id="ARBA00004463"/>
    </source>
</evidence>
<organism evidence="7 8">
    <name type="scientific">Zygosaccharomyces bailii (strain CLIB 213 / ATCC 58445 / CBS 680 / BCRC 21525 / NBRC 1098 / NCYC 1416 / NRRL Y-2227)</name>
    <dbReference type="NCBI Taxonomy" id="1333698"/>
    <lineage>
        <taxon>Eukaryota</taxon>
        <taxon>Fungi</taxon>
        <taxon>Dikarya</taxon>
        <taxon>Ascomycota</taxon>
        <taxon>Saccharomycotina</taxon>
        <taxon>Saccharomycetes</taxon>
        <taxon>Saccharomycetales</taxon>
        <taxon>Saccharomycetaceae</taxon>
        <taxon>Zygosaccharomyces</taxon>
    </lineage>
</organism>
<evidence type="ECO:0000313" key="8">
    <source>
        <dbReference type="Proteomes" id="UP000019375"/>
    </source>
</evidence>
<dbReference type="GO" id="GO:0006897">
    <property type="term" value="P:endocytosis"/>
    <property type="evidence" value="ECO:0007669"/>
    <property type="project" value="UniProtKB-KW"/>
</dbReference>
<dbReference type="InterPro" id="IPR051722">
    <property type="entry name" value="Endocytosis_PI4K-reg_protein"/>
</dbReference>
<evidence type="ECO:0000256" key="4">
    <source>
        <dbReference type="ARBA" id="ARBA00022583"/>
    </source>
</evidence>
<dbReference type="PANTHER" id="PTHR23083">
    <property type="entry name" value="TETRATRICOPEPTIDE REPEAT PROTEIN, TPR"/>
    <property type="match status" value="1"/>
</dbReference>
<dbReference type="GO" id="GO:0005886">
    <property type="term" value="C:plasma membrane"/>
    <property type="evidence" value="ECO:0007669"/>
    <property type="project" value="UniProtKB-SubCell"/>
</dbReference>
<evidence type="ECO:0000256" key="6">
    <source>
        <dbReference type="ARBA" id="ARBA00039231"/>
    </source>
</evidence>
<reference evidence="8" key="1">
    <citation type="journal article" date="2013" name="Genome Announc.">
        <title>Genome sequence of the food spoilage yeast Zygosaccharomyces bailii CLIB 213(T).</title>
        <authorList>
            <person name="Galeote V."/>
            <person name="Bigey F."/>
            <person name="Devillers H."/>
            <person name="Neuveglise C."/>
            <person name="Dequin S."/>
        </authorList>
    </citation>
    <scope>NUCLEOTIDE SEQUENCE [LARGE SCALE GENOMIC DNA]</scope>
    <source>
        <strain evidence="8">CLIB 213 / ATCC 58445 / CBS 680 / CCRC 21525 / NBRC 1098 / NCYC 1416 / NRRL Y-2227</strain>
    </source>
</reference>
<dbReference type="InterPro" id="IPR011990">
    <property type="entry name" value="TPR-like_helical_dom_sf"/>
</dbReference>
<comment type="similarity">
    <text evidence="5">Belongs to the YPP1 family.</text>
</comment>
<dbReference type="OrthoDB" id="29013at2759"/>
<evidence type="ECO:0000313" key="7">
    <source>
        <dbReference type="EMBL" id="CDF87468.1"/>
    </source>
</evidence>
<keyword evidence="4" id="KW-0254">Endocytosis</keyword>
<dbReference type="PANTHER" id="PTHR23083:SF464">
    <property type="entry name" value="TETRATRICOPEPTIDE REPEAT DOMAIN 7, ISOFORM A"/>
    <property type="match status" value="1"/>
</dbReference>
<evidence type="ECO:0000256" key="2">
    <source>
        <dbReference type="ARBA" id="ARBA00004413"/>
    </source>
</evidence>
<name>A0A8J2X841_ZYGB2</name>
<evidence type="ECO:0000256" key="5">
    <source>
        <dbReference type="ARBA" id="ARBA00038251"/>
    </source>
</evidence>
<dbReference type="Gene3D" id="1.25.40.10">
    <property type="entry name" value="Tetratricopeptide repeat domain"/>
    <property type="match status" value="1"/>
</dbReference>
<keyword evidence="8" id="KW-1185">Reference proteome</keyword>
<comment type="subcellular location">
    <subcellularLocation>
        <location evidence="2">Cell membrane</location>
        <topology evidence="2">Peripheral membrane protein</topology>
        <orientation evidence="2">Cytoplasmic side</orientation>
    </subcellularLocation>
    <subcellularLocation>
        <location evidence="3">Cytoplasmic granule</location>
    </subcellularLocation>
</comment>